<reference evidence="2 3" key="1">
    <citation type="submission" date="2014-04" db="EMBL/GenBank/DDBJ databases">
        <title>Evolutionary Origins and Diversification of the Mycorrhizal Mutualists.</title>
        <authorList>
            <consortium name="DOE Joint Genome Institute"/>
            <consortium name="Mycorrhizal Genomics Consortium"/>
            <person name="Kohler A."/>
            <person name="Kuo A."/>
            <person name="Nagy L.G."/>
            <person name="Floudas D."/>
            <person name="Copeland A."/>
            <person name="Barry K.W."/>
            <person name="Cichocki N."/>
            <person name="Veneault-Fourrey C."/>
            <person name="LaButti K."/>
            <person name="Lindquist E.A."/>
            <person name="Lipzen A."/>
            <person name="Lundell T."/>
            <person name="Morin E."/>
            <person name="Murat C."/>
            <person name="Riley R."/>
            <person name="Ohm R."/>
            <person name="Sun H."/>
            <person name="Tunlid A."/>
            <person name="Henrissat B."/>
            <person name="Grigoriev I.V."/>
            <person name="Hibbett D.S."/>
            <person name="Martin F."/>
        </authorList>
    </citation>
    <scope>NUCLEOTIDE SEQUENCE [LARGE SCALE GENOMIC DNA]</scope>
    <source>
        <strain evidence="2 3">MD-312</strain>
    </source>
</reference>
<name>A0A0C9W2E9_9AGAM</name>
<evidence type="ECO:0000256" key="1">
    <source>
        <dbReference type="SAM" id="MobiDB-lite"/>
    </source>
</evidence>
<dbReference type="HOGENOM" id="CLU_2596546_0_0_1"/>
<proteinExistence type="predicted"/>
<organism evidence="2 3">
    <name type="scientific">Hydnomerulius pinastri MD-312</name>
    <dbReference type="NCBI Taxonomy" id="994086"/>
    <lineage>
        <taxon>Eukaryota</taxon>
        <taxon>Fungi</taxon>
        <taxon>Dikarya</taxon>
        <taxon>Basidiomycota</taxon>
        <taxon>Agaricomycotina</taxon>
        <taxon>Agaricomycetes</taxon>
        <taxon>Agaricomycetidae</taxon>
        <taxon>Boletales</taxon>
        <taxon>Boletales incertae sedis</taxon>
        <taxon>Leucogyrophana</taxon>
    </lineage>
</organism>
<accession>A0A0C9W2E9</accession>
<dbReference type="Proteomes" id="UP000053820">
    <property type="component" value="Unassembled WGS sequence"/>
</dbReference>
<dbReference type="AlphaFoldDB" id="A0A0C9W2E9"/>
<evidence type="ECO:0000313" key="3">
    <source>
        <dbReference type="Proteomes" id="UP000053820"/>
    </source>
</evidence>
<keyword evidence="3" id="KW-1185">Reference proteome</keyword>
<sequence length="80" mass="9124">MTAYVVHFSASTHVGRWVPKDTVVLRDWLDSQLSGPKSQPDRSADSVANGTQKKLSPVIQEFQELIETDVDLYMLFHQMF</sequence>
<evidence type="ECO:0000313" key="2">
    <source>
        <dbReference type="EMBL" id="KIJ60138.1"/>
    </source>
</evidence>
<dbReference type="EMBL" id="KN839876">
    <property type="protein sequence ID" value="KIJ60138.1"/>
    <property type="molecule type" value="Genomic_DNA"/>
</dbReference>
<feature type="region of interest" description="Disordered" evidence="1">
    <location>
        <begin position="32"/>
        <end position="52"/>
    </location>
</feature>
<protein>
    <submittedName>
        <fullName evidence="2">Uncharacterized protein</fullName>
    </submittedName>
</protein>
<gene>
    <name evidence="2" type="ORF">HYDPIDRAFT_117606</name>
</gene>
<feature type="non-terminal residue" evidence="2">
    <location>
        <position position="80"/>
    </location>
</feature>